<feature type="compositionally biased region" description="Low complexity" evidence="1">
    <location>
        <begin position="915"/>
        <end position="925"/>
    </location>
</feature>
<feature type="compositionally biased region" description="Low complexity" evidence="1">
    <location>
        <begin position="230"/>
        <end position="246"/>
    </location>
</feature>
<proteinExistence type="predicted"/>
<accession>A0AAE1P9Q0</accession>
<evidence type="ECO:0000313" key="7">
    <source>
        <dbReference type="EMBL" id="KAK4303341.1"/>
    </source>
</evidence>
<dbReference type="Pfam" id="PF23337">
    <property type="entry name" value="PTHB1_pf"/>
    <property type="match status" value="1"/>
</dbReference>
<organism evidence="7 8">
    <name type="scientific">Petrolisthes manimaculis</name>
    <dbReference type="NCBI Taxonomy" id="1843537"/>
    <lineage>
        <taxon>Eukaryota</taxon>
        <taxon>Metazoa</taxon>
        <taxon>Ecdysozoa</taxon>
        <taxon>Arthropoda</taxon>
        <taxon>Crustacea</taxon>
        <taxon>Multicrustacea</taxon>
        <taxon>Malacostraca</taxon>
        <taxon>Eumalacostraca</taxon>
        <taxon>Eucarida</taxon>
        <taxon>Decapoda</taxon>
        <taxon>Pleocyemata</taxon>
        <taxon>Anomura</taxon>
        <taxon>Galatheoidea</taxon>
        <taxon>Porcellanidae</taxon>
        <taxon>Petrolisthes</taxon>
    </lineage>
</organism>
<dbReference type="InterPro" id="IPR055364">
    <property type="entry name" value="PTHB1_CtH_dom"/>
</dbReference>
<feature type="domain" description="PTHB1 hairpin" evidence="5">
    <location>
        <begin position="655"/>
        <end position="753"/>
    </location>
</feature>
<dbReference type="Pfam" id="PF14728">
    <property type="entry name" value="PTHB1_GAE"/>
    <property type="match status" value="1"/>
</dbReference>
<dbReference type="Pfam" id="PF14727">
    <property type="entry name" value="PHTB1_N"/>
    <property type="match status" value="1"/>
</dbReference>
<evidence type="ECO:0000259" key="6">
    <source>
        <dbReference type="Pfam" id="PF23339"/>
    </source>
</evidence>
<dbReference type="GO" id="GO:0016020">
    <property type="term" value="C:membrane"/>
    <property type="evidence" value="ECO:0007669"/>
    <property type="project" value="TreeGrafter"/>
</dbReference>
<feature type="domain" description="PTHB1 C-terminal helix bundle" evidence="6">
    <location>
        <begin position="760"/>
        <end position="840"/>
    </location>
</feature>
<dbReference type="EMBL" id="JAWZYT010002597">
    <property type="protein sequence ID" value="KAK4303341.1"/>
    <property type="molecule type" value="Genomic_DNA"/>
</dbReference>
<dbReference type="InterPro" id="IPR028073">
    <property type="entry name" value="PHTB1_N_dom"/>
</dbReference>
<dbReference type="GO" id="GO:0034464">
    <property type="term" value="C:BBSome"/>
    <property type="evidence" value="ECO:0007669"/>
    <property type="project" value="InterPro"/>
</dbReference>
<dbReference type="InterPro" id="IPR055363">
    <property type="entry name" value="PTHB1_hp_dom"/>
</dbReference>
<dbReference type="SUPFAM" id="SSF50978">
    <property type="entry name" value="WD40 repeat-like"/>
    <property type="match status" value="1"/>
</dbReference>
<protein>
    <recommendedName>
        <fullName evidence="9">Protein PTHB1</fullName>
    </recommendedName>
</protein>
<dbReference type="Proteomes" id="UP001292094">
    <property type="component" value="Unassembled WGS sequence"/>
</dbReference>
<name>A0AAE1P9Q0_9EUCA</name>
<comment type="caution">
    <text evidence="7">The sequence shown here is derived from an EMBL/GenBank/DDBJ whole genome shotgun (WGS) entry which is preliminary data.</text>
</comment>
<dbReference type="InterPro" id="IPR055362">
    <property type="entry name" value="PTHB1_pf_dom"/>
</dbReference>
<feature type="domain" description="PTHB1 platform" evidence="4">
    <location>
        <begin position="544"/>
        <end position="637"/>
    </location>
</feature>
<feature type="domain" description="PTHB1 N-terminal" evidence="2">
    <location>
        <begin position="1"/>
        <end position="375"/>
    </location>
</feature>
<dbReference type="Pfam" id="PF23339">
    <property type="entry name" value="PTHB1_CtH"/>
    <property type="match status" value="1"/>
</dbReference>
<evidence type="ECO:0008006" key="9">
    <source>
        <dbReference type="Google" id="ProtNLM"/>
    </source>
</evidence>
<evidence type="ECO:0000259" key="5">
    <source>
        <dbReference type="Pfam" id="PF23338"/>
    </source>
</evidence>
<feature type="compositionally biased region" description="Polar residues" evidence="1">
    <location>
        <begin position="940"/>
        <end position="950"/>
    </location>
</feature>
<feature type="region of interest" description="Disordered" evidence="1">
    <location>
        <begin position="868"/>
        <end position="998"/>
    </location>
</feature>
<feature type="domain" description="PTHB1 GAE" evidence="3">
    <location>
        <begin position="458"/>
        <end position="540"/>
    </location>
</feature>
<dbReference type="PANTHER" id="PTHR20991">
    <property type="entry name" value="PARATHYROID HORMONE-RESPONSIVE B1 GENE"/>
    <property type="match status" value="1"/>
</dbReference>
<feature type="region of interest" description="Disordered" evidence="1">
    <location>
        <begin position="227"/>
        <end position="248"/>
    </location>
</feature>
<evidence type="ECO:0000259" key="2">
    <source>
        <dbReference type="Pfam" id="PF14727"/>
    </source>
</evidence>
<evidence type="ECO:0000259" key="3">
    <source>
        <dbReference type="Pfam" id="PF14728"/>
    </source>
</evidence>
<dbReference type="Pfam" id="PF23338">
    <property type="entry name" value="PTHB1_hp"/>
    <property type="match status" value="1"/>
</dbReference>
<feature type="compositionally biased region" description="Pro residues" evidence="1">
    <location>
        <begin position="962"/>
        <end position="981"/>
    </location>
</feature>
<evidence type="ECO:0000256" key="1">
    <source>
        <dbReference type="SAM" id="MobiDB-lite"/>
    </source>
</evidence>
<dbReference type="InterPro" id="IPR028074">
    <property type="entry name" value="PHTB1_GAE_dom"/>
</dbReference>
<keyword evidence="8" id="KW-1185">Reference proteome</keyword>
<dbReference type="InterPro" id="IPR026511">
    <property type="entry name" value="PTHB1"/>
</dbReference>
<dbReference type="PANTHER" id="PTHR20991:SF0">
    <property type="entry name" value="PROTEIN PTHB1"/>
    <property type="match status" value="1"/>
</dbReference>
<dbReference type="InterPro" id="IPR036322">
    <property type="entry name" value="WD40_repeat_dom_sf"/>
</dbReference>
<reference evidence="7" key="1">
    <citation type="submission" date="2023-11" db="EMBL/GenBank/DDBJ databases">
        <title>Genome assemblies of two species of porcelain crab, Petrolisthes cinctipes and Petrolisthes manimaculis (Anomura: Porcellanidae).</title>
        <authorList>
            <person name="Angst P."/>
        </authorList>
    </citation>
    <scope>NUCLEOTIDE SEQUENCE</scope>
    <source>
        <strain evidence="7">PB745_02</strain>
        <tissue evidence="7">Gill</tissue>
    </source>
</reference>
<evidence type="ECO:0000259" key="4">
    <source>
        <dbReference type="Pfam" id="PF23337"/>
    </source>
</evidence>
<dbReference type="AlphaFoldDB" id="A0AAE1P9Q0"/>
<evidence type="ECO:0000313" key="8">
    <source>
        <dbReference type="Proteomes" id="UP001292094"/>
    </source>
</evidence>
<dbReference type="GO" id="GO:0060271">
    <property type="term" value="P:cilium assembly"/>
    <property type="evidence" value="ECO:0007669"/>
    <property type="project" value="TreeGrafter"/>
</dbReference>
<feature type="region of interest" description="Disordered" evidence="1">
    <location>
        <begin position="807"/>
        <end position="826"/>
    </location>
</feature>
<sequence length="1034" mass="113475">MSLFKARDWWSVVVEGENGQEEECDLGCLAVANINNETPSKDKIIVGGFSGSLRIYHPQAFRTEEGEEVSGYRADHVLLETTLNYPILQLAVGKFVSSNDHIHLCVLHPDRLAVYTVTTDNATVQKQHGQQFRLTSAYQHKLPRKAYSLLTGAFGGVKGKDYLAVESLDGCLSVFEQESQAFTTPLPNTLLPGPLAYFPRNDSIVIAGSDWCLHCYKYQAIAVAATDNPSEGNSSTNNKSSSQGSKRLNPEWTQLLGEPVLDMKVVGDGAGASLVVLTQRSFYCLKDSGVFKFIKKLEYNPACLNAFMLGNAVQVLVASHTETLLVYQETELKWASQLPYVPVTLTRTDFEGIRGGLVTLGSSGHLQVSYLGTDPSLFVAPPTDARQINYDQTDQELAKLHKVIKASTKDAGTLLNVNKSLSGGMINENDLRVYATVGSQLETWTGPGGMTGPDGVGVPAVPVAIRLTAHSPLNSVRVHISVEKPLAVSQDTFVLRTICDTSQILVKFYQHEAYLPSSLTVTFVTSFLTSTGAPRIITTNVELPLRLVVQGSQPSKEADHKLTISTNMPAVNLPELFPELAGEAGVATAMGLQYFNETEVTILSSRTTNRYRLQSDSLAALWLVLKELIARLRAYWGRPGWRGKVDELILGAASPLPTNELYAEIDAHFLRRKKHKELEAQLVQRATQFRAVQRRLLTKFKDKTPTPLTNLDNLLEGTYKQILHITDLINENIKGLEQDGSQLSCVVRLVLEMARLQTNMEPDHYSLLIAALSPIIHPTMDQGWEERTDACVTFLLRNVLGKNVTIGGHAGRDAPPPPQLTMPHDTGKLKKHVGILLDKVTKAAQQLVLSDPPQDTTADTREETIYRDENDLAEPPTPQAPEDPTQVPLGSRLGEDRARSARIKSSRLLSGRTASTLPPLTPSSSFSVGEERDEERGILTAQSSEASQPDESVDIEDLGDLPSPPTEPPDPTEQPSTPPNEQPNSIQELTVTEDLAPQEKLQETLKILPKPTLKKEATIETPDDIFDGDDGDMW</sequence>
<gene>
    <name evidence="7" type="ORF">Pmani_024627</name>
</gene>